<evidence type="ECO:0000313" key="3">
    <source>
        <dbReference type="Proteomes" id="UP000177269"/>
    </source>
</evidence>
<dbReference type="InterPro" id="IPR036390">
    <property type="entry name" value="WH_DNA-bd_sf"/>
</dbReference>
<dbReference type="Gene3D" id="1.10.10.10">
    <property type="entry name" value="Winged helix-like DNA-binding domain superfamily/Winged helix DNA-binding domain"/>
    <property type="match status" value="1"/>
</dbReference>
<dbReference type="Proteomes" id="UP000177269">
    <property type="component" value="Unassembled WGS sequence"/>
</dbReference>
<reference evidence="2 3" key="1">
    <citation type="journal article" date="2016" name="Nat. Commun.">
        <title>Thousands of microbial genomes shed light on interconnected biogeochemical processes in an aquifer system.</title>
        <authorList>
            <person name="Anantharaman K."/>
            <person name="Brown C.T."/>
            <person name="Hug L.A."/>
            <person name="Sharon I."/>
            <person name="Castelle C.J."/>
            <person name="Probst A.J."/>
            <person name="Thomas B.C."/>
            <person name="Singh A."/>
            <person name="Wilkins M.J."/>
            <person name="Karaoz U."/>
            <person name="Brodie E.L."/>
            <person name="Williams K.H."/>
            <person name="Hubbard S.S."/>
            <person name="Banfield J.F."/>
        </authorList>
    </citation>
    <scope>NUCLEOTIDE SEQUENCE [LARGE SCALE GENOMIC DNA]</scope>
</reference>
<dbReference type="Pfam" id="PF01978">
    <property type="entry name" value="TrmB"/>
    <property type="match status" value="1"/>
</dbReference>
<proteinExistence type="predicted"/>
<organism evidence="2 3">
    <name type="scientific">Candidatus Taylorbacteria bacterium RIFCSPLOWO2_12_FULL_43_20</name>
    <dbReference type="NCBI Taxonomy" id="1802332"/>
    <lineage>
        <taxon>Bacteria</taxon>
        <taxon>Candidatus Tayloriibacteriota</taxon>
    </lineage>
</organism>
<dbReference type="SUPFAM" id="SSF46785">
    <property type="entry name" value="Winged helix' DNA-binding domain"/>
    <property type="match status" value="1"/>
</dbReference>
<comment type="caution">
    <text evidence="2">The sequence shown here is derived from an EMBL/GenBank/DDBJ whole genome shotgun (WGS) entry which is preliminary data.</text>
</comment>
<protein>
    <recommendedName>
        <fullName evidence="1">Transcription regulator TrmB N-terminal domain-containing protein</fullName>
    </recommendedName>
</protein>
<feature type="domain" description="Transcription regulator TrmB N-terminal" evidence="1">
    <location>
        <begin position="7"/>
        <end position="74"/>
    </location>
</feature>
<dbReference type="PANTHER" id="PTHR34293">
    <property type="entry name" value="HTH-TYPE TRANSCRIPTIONAL REGULATOR TRMBL2"/>
    <property type="match status" value="1"/>
</dbReference>
<dbReference type="PANTHER" id="PTHR34293:SF1">
    <property type="entry name" value="HTH-TYPE TRANSCRIPTIONAL REGULATOR TRMBL2"/>
    <property type="match status" value="1"/>
</dbReference>
<dbReference type="EMBL" id="MHSK01000021">
    <property type="protein sequence ID" value="OHA42013.1"/>
    <property type="molecule type" value="Genomic_DNA"/>
</dbReference>
<gene>
    <name evidence="2" type="ORF">A3G52_01835</name>
</gene>
<accession>A0A1G2P151</accession>
<dbReference type="InterPro" id="IPR002831">
    <property type="entry name" value="Tscrpt_reg_TrmB_N"/>
</dbReference>
<dbReference type="InterPro" id="IPR051797">
    <property type="entry name" value="TrmB-like"/>
</dbReference>
<name>A0A1G2P151_9BACT</name>
<evidence type="ECO:0000313" key="2">
    <source>
        <dbReference type="EMBL" id="OHA42013.1"/>
    </source>
</evidence>
<sequence>MHIKVVLRQLGLNERHAAIYLACLELGSASVQKISEKSGLARSTCEFALKSLVEKGFVTSFKKKNVKNFSPEDPKKLVSLAKERVKLLEEALPQFTVRYFKGGSLPMVRLYQSEIGVKNILQEILDEATELVSLGSIDDIYAVLGHFFPKFTAERVKRKIRLRTILRRSVLAEKRQETGAQELREVRIISEEYDVTSVTFIWNNKVAMCSLRDGVVAFVIESKELATIQKTMFELIWNTLGGTKLSVENNG</sequence>
<dbReference type="AlphaFoldDB" id="A0A1G2P151"/>
<dbReference type="InterPro" id="IPR036388">
    <property type="entry name" value="WH-like_DNA-bd_sf"/>
</dbReference>
<evidence type="ECO:0000259" key="1">
    <source>
        <dbReference type="Pfam" id="PF01978"/>
    </source>
</evidence>